<keyword evidence="2" id="KW-0813">Transport</keyword>
<dbReference type="CDD" id="cd17326">
    <property type="entry name" value="MFS_MFSD8"/>
    <property type="match status" value="1"/>
</dbReference>
<feature type="transmembrane region" description="Helical" evidence="6">
    <location>
        <begin position="529"/>
        <end position="549"/>
    </location>
</feature>
<evidence type="ECO:0000256" key="3">
    <source>
        <dbReference type="ARBA" id="ARBA00022692"/>
    </source>
</evidence>
<protein>
    <submittedName>
        <fullName evidence="9">MFS domain-containing protein</fullName>
    </submittedName>
</protein>
<proteinExistence type="predicted"/>
<dbReference type="STRING" id="27835.A0A158QZL6"/>
<keyword evidence="4 6" id="KW-1133">Transmembrane helix</keyword>
<dbReference type="Pfam" id="PF07690">
    <property type="entry name" value="MFS_1"/>
    <property type="match status" value="1"/>
</dbReference>
<name>A0A158QZL6_NIPBR</name>
<dbReference type="PANTHER" id="PTHR23510:SF3">
    <property type="entry name" value="MAJOR FACILITATOR SUPERFAMILY DOMAIN-CONTAINING PROTEIN 8"/>
    <property type="match status" value="1"/>
</dbReference>
<evidence type="ECO:0000313" key="7">
    <source>
        <dbReference type="EMBL" id="VDL73920.1"/>
    </source>
</evidence>
<dbReference type="Proteomes" id="UP000271162">
    <property type="component" value="Unassembled WGS sequence"/>
</dbReference>
<feature type="transmembrane region" description="Helical" evidence="6">
    <location>
        <begin position="301"/>
        <end position="323"/>
    </location>
</feature>
<feature type="transmembrane region" description="Helical" evidence="6">
    <location>
        <begin position="403"/>
        <end position="424"/>
    </location>
</feature>
<reference evidence="7 8" key="2">
    <citation type="submission" date="2018-11" db="EMBL/GenBank/DDBJ databases">
        <authorList>
            <consortium name="Pathogen Informatics"/>
        </authorList>
    </citation>
    <scope>NUCLEOTIDE SEQUENCE [LARGE SCALE GENOMIC DNA]</scope>
</reference>
<feature type="transmembrane region" description="Helical" evidence="6">
    <location>
        <begin position="591"/>
        <end position="610"/>
    </location>
</feature>
<dbReference type="WBParaSite" id="NBR_0001033001-mRNA-1">
    <property type="protein sequence ID" value="NBR_0001033001-mRNA-1"/>
    <property type="gene ID" value="NBR_0001033001"/>
</dbReference>
<dbReference type="OMA" id="ISHTIMI"/>
<evidence type="ECO:0000256" key="5">
    <source>
        <dbReference type="ARBA" id="ARBA00023136"/>
    </source>
</evidence>
<dbReference type="GO" id="GO:0012505">
    <property type="term" value="C:endomembrane system"/>
    <property type="evidence" value="ECO:0007669"/>
    <property type="project" value="UniProtKB-SubCell"/>
</dbReference>
<feature type="transmembrane region" description="Helical" evidence="6">
    <location>
        <begin position="493"/>
        <end position="517"/>
    </location>
</feature>
<dbReference type="InterPro" id="IPR051068">
    <property type="entry name" value="MFS_Domain-Containing_Protein"/>
</dbReference>
<evidence type="ECO:0000313" key="9">
    <source>
        <dbReference type="WBParaSite" id="NBR_0001033001-mRNA-1"/>
    </source>
</evidence>
<evidence type="ECO:0000256" key="1">
    <source>
        <dbReference type="ARBA" id="ARBA00004127"/>
    </source>
</evidence>
<dbReference type="Gene3D" id="1.20.1250.20">
    <property type="entry name" value="MFS general substrate transporter like domains"/>
    <property type="match status" value="2"/>
</dbReference>
<dbReference type="InterPro" id="IPR036259">
    <property type="entry name" value="MFS_trans_sf"/>
</dbReference>
<keyword evidence="8" id="KW-1185">Reference proteome</keyword>
<gene>
    <name evidence="7" type="ORF">NBR_LOCUS10331</name>
</gene>
<dbReference type="GO" id="GO:0005765">
    <property type="term" value="C:lysosomal membrane"/>
    <property type="evidence" value="ECO:0007669"/>
    <property type="project" value="TreeGrafter"/>
</dbReference>
<comment type="subcellular location">
    <subcellularLocation>
        <location evidence="1">Endomembrane system</location>
        <topology evidence="1">Multi-pass membrane protein</topology>
    </subcellularLocation>
</comment>
<feature type="transmembrane region" description="Helical" evidence="6">
    <location>
        <begin position="329"/>
        <end position="350"/>
    </location>
</feature>
<dbReference type="SUPFAM" id="SSF103473">
    <property type="entry name" value="MFS general substrate transporter"/>
    <property type="match status" value="2"/>
</dbReference>
<keyword evidence="5 6" id="KW-0472">Membrane</keyword>
<reference evidence="9" key="1">
    <citation type="submission" date="2016-04" db="UniProtKB">
        <authorList>
            <consortium name="WormBaseParasite"/>
        </authorList>
    </citation>
    <scope>IDENTIFICATION</scope>
</reference>
<feature type="transmembrane region" description="Helical" evidence="6">
    <location>
        <begin position="362"/>
        <end position="383"/>
    </location>
</feature>
<keyword evidence="3 6" id="KW-0812">Transmembrane</keyword>
<evidence type="ECO:0000256" key="6">
    <source>
        <dbReference type="SAM" id="Phobius"/>
    </source>
</evidence>
<feature type="transmembrane region" description="Helical" evidence="6">
    <location>
        <begin position="89"/>
        <end position="111"/>
    </location>
</feature>
<dbReference type="EMBL" id="UYSL01020295">
    <property type="protein sequence ID" value="VDL73920.1"/>
    <property type="molecule type" value="Genomic_DNA"/>
</dbReference>
<dbReference type="PANTHER" id="PTHR23510">
    <property type="entry name" value="INNER MEMBRANE TRANSPORT PROTEIN YAJR"/>
    <property type="match status" value="1"/>
</dbReference>
<evidence type="ECO:0000256" key="2">
    <source>
        <dbReference type="ARBA" id="ARBA00022448"/>
    </source>
</evidence>
<feature type="transmembrane region" description="Helical" evidence="6">
    <location>
        <begin position="123"/>
        <end position="145"/>
    </location>
</feature>
<evidence type="ECO:0000313" key="8">
    <source>
        <dbReference type="Proteomes" id="UP000271162"/>
    </source>
</evidence>
<accession>A0A158QZL6</accession>
<sequence>MPNPAHRLNSLLRNRKVYNLVLWQKLNEKLRRSGSGGDETDAVDDKTEQASDAFGWTHDDHPSLLATFQREKKITTDADDTTDWRSLSIASAIALFTAIQFTIYFASLWPYLLQLDPDASEGFFGWIIAVYSLAQAMMCVAFGYWQNRIGQSRIPILAGALHEECNDVFTRCRRHLVDLKMAAEILHCRNVGSPPAGVMGRLHRKRQRGGRVDRTVVLNSNGRGSVPPDDLSFGFMRCIPNYAPSAILPQFRDRAAFGTSMTNRINHVTTATGEHTVAFLVRSPKRSYGFRYESSPIAHKLPLLALTMTGNCLYMLCAVTPISPKWMMMISRCFTGLGAGMITVLRTYAVNASTPSNRARSIALNAGCFSLGITIGPAIQIIFSPLGYPGFKLAGSLNLDMYTAPAFMGIVVNAISACLVVFVFRESSVGVSKKIITENEDHVRFFALPQYDRWAITICILTRFAQMFVITNLETLGAPISLNIFGWNKQETVQYNSLMHGGFGFISFVIYAFSVYYDVGKMINHRIGTCVGMLALVLFHVITFPWWGLSGTIPYQQEFATVNGTLISIADPVGCRPSFEWCSTTPPMNPVLFVVAYILIVGPAFSIINVSMNTVFSTLIGPRNQGTMQGVLLLSGSMARMCGPIFVA</sequence>
<dbReference type="GO" id="GO:0022857">
    <property type="term" value="F:transmembrane transporter activity"/>
    <property type="evidence" value="ECO:0007669"/>
    <property type="project" value="InterPro"/>
</dbReference>
<dbReference type="AlphaFoldDB" id="A0A158QZL6"/>
<evidence type="ECO:0000256" key="4">
    <source>
        <dbReference type="ARBA" id="ARBA00022989"/>
    </source>
</evidence>
<organism evidence="9">
    <name type="scientific">Nippostrongylus brasiliensis</name>
    <name type="common">Rat hookworm</name>
    <dbReference type="NCBI Taxonomy" id="27835"/>
    <lineage>
        <taxon>Eukaryota</taxon>
        <taxon>Metazoa</taxon>
        <taxon>Ecdysozoa</taxon>
        <taxon>Nematoda</taxon>
        <taxon>Chromadorea</taxon>
        <taxon>Rhabditida</taxon>
        <taxon>Rhabditina</taxon>
        <taxon>Rhabditomorpha</taxon>
        <taxon>Strongyloidea</taxon>
        <taxon>Heligmosomidae</taxon>
        <taxon>Nippostrongylus</taxon>
    </lineage>
</organism>
<dbReference type="InterPro" id="IPR011701">
    <property type="entry name" value="MFS"/>
</dbReference>